<evidence type="ECO:0000259" key="8">
    <source>
        <dbReference type="SMART" id="SM00014"/>
    </source>
</evidence>
<feature type="compositionally biased region" description="Basic and acidic residues" evidence="6">
    <location>
        <begin position="67"/>
        <end position="82"/>
    </location>
</feature>
<feature type="transmembrane region" description="Helical" evidence="7">
    <location>
        <begin position="265"/>
        <end position="283"/>
    </location>
</feature>
<accession>A0AAQ5YRL1</accession>
<feature type="transmembrane region" description="Helical" evidence="7">
    <location>
        <begin position="235"/>
        <end position="253"/>
    </location>
</feature>
<dbReference type="Ensembl" id="ENSAOCT00000034742.1">
    <property type="protein sequence ID" value="ENSAOCP00000054205.1"/>
    <property type="gene ID" value="ENSAOCG00000001863.2"/>
</dbReference>
<reference evidence="9 10" key="1">
    <citation type="submission" date="2022-01" db="EMBL/GenBank/DDBJ databases">
        <title>A chromosome-scale genome assembly of the false clownfish, Amphiprion ocellaris.</title>
        <authorList>
            <person name="Ryu T."/>
        </authorList>
    </citation>
    <scope>NUCLEOTIDE SEQUENCE [LARGE SCALE GENOMIC DNA]</scope>
</reference>
<dbReference type="SUPFAM" id="SSF48317">
    <property type="entry name" value="Acid phosphatase/Vanadium-dependent haloperoxidase"/>
    <property type="match status" value="1"/>
</dbReference>
<dbReference type="InterPro" id="IPR036938">
    <property type="entry name" value="PAP2/HPO_sf"/>
</dbReference>
<dbReference type="GO" id="GO:0008195">
    <property type="term" value="F:phosphatidate phosphatase activity"/>
    <property type="evidence" value="ECO:0007669"/>
    <property type="project" value="TreeGrafter"/>
</dbReference>
<sequence>IWTAERRCARLQRGAPAQTDGQQEQPVRDGERQWEETHRDQRTGFIQKKTSGGLRPPLSLPWHAGQRQKERVEGRTSRDKQRPSSIPFFACELKAVSPYRRGFICGDPSITYPYLHREAIPDELLIAGGIIITGLTIALGECYRVRFRGVSSKAFVRNLYVSCLYKELGCFLFGCCVGQSLTNMAKLSVGRLRPHFLSVCGVTYESLNCTPGTYVASVTCRQPDHRLEEEARKSFFSGHASFAMYTMLYLAFYLQARLTWRGARLLRPVLQFFLVLLAVYTGLTRISDYRHHPSDVITGYIQGALTAYWVAFHISSMFKSSSSDLSSAETPDSPLSPHHTVC</sequence>
<feature type="region of interest" description="Disordered" evidence="6">
    <location>
        <begin position="9"/>
        <end position="83"/>
    </location>
</feature>
<keyword evidence="5 7" id="KW-0472">Membrane</keyword>
<evidence type="ECO:0000256" key="3">
    <source>
        <dbReference type="ARBA" id="ARBA00022692"/>
    </source>
</evidence>
<dbReference type="Proteomes" id="UP001501940">
    <property type="component" value="Chromosome 4"/>
</dbReference>
<name>A0AAQ5YRL1_AMPOC</name>
<dbReference type="PANTHER" id="PTHR10165:SF94">
    <property type="entry name" value="PHOSPHATIDIC ACID PHOSPHATASE TYPE 2D"/>
    <property type="match status" value="1"/>
</dbReference>
<comment type="similarity">
    <text evidence="2">Belongs to the PA-phosphatase related phosphoesterase family.</text>
</comment>
<evidence type="ECO:0000256" key="1">
    <source>
        <dbReference type="ARBA" id="ARBA00004141"/>
    </source>
</evidence>
<dbReference type="Pfam" id="PF01569">
    <property type="entry name" value="PAP2"/>
    <property type="match status" value="1"/>
</dbReference>
<dbReference type="InterPro" id="IPR043216">
    <property type="entry name" value="PAP-like"/>
</dbReference>
<keyword evidence="10" id="KW-1185">Reference proteome</keyword>
<protein>
    <recommendedName>
        <fullName evidence="8">Phosphatidic acid phosphatase type 2/haloperoxidase domain-containing protein</fullName>
    </recommendedName>
</protein>
<dbReference type="PANTHER" id="PTHR10165">
    <property type="entry name" value="LIPID PHOSPHATE PHOSPHATASE"/>
    <property type="match status" value="1"/>
</dbReference>
<organism evidence="9 10">
    <name type="scientific">Amphiprion ocellaris</name>
    <name type="common">Clown anemonefish</name>
    <dbReference type="NCBI Taxonomy" id="80972"/>
    <lineage>
        <taxon>Eukaryota</taxon>
        <taxon>Metazoa</taxon>
        <taxon>Chordata</taxon>
        <taxon>Craniata</taxon>
        <taxon>Vertebrata</taxon>
        <taxon>Euteleostomi</taxon>
        <taxon>Actinopterygii</taxon>
        <taxon>Neopterygii</taxon>
        <taxon>Teleostei</taxon>
        <taxon>Neoteleostei</taxon>
        <taxon>Acanthomorphata</taxon>
        <taxon>Ovalentaria</taxon>
        <taxon>Pomacentridae</taxon>
        <taxon>Amphiprion</taxon>
    </lineage>
</organism>
<feature type="domain" description="Phosphatidic acid phosphatase type 2/haloperoxidase" evidence="8">
    <location>
        <begin position="168"/>
        <end position="311"/>
    </location>
</feature>
<dbReference type="FunFam" id="1.20.144.10:FF:000030">
    <property type="entry name" value="Phosphatidic acid phosphatase type 2D"/>
    <property type="match status" value="1"/>
</dbReference>
<evidence type="ECO:0000256" key="4">
    <source>
        <dbReference type="ARBA" id="ARBA00022989"/>
    </source>
</evidence>
<dbReference type="AlphaFoldDB" id="A0AAQ5YRL1"/>
<dbReference type="GO" id="GO:0046839">
    <property type="term" value="P:phospholipid dephosphorylation"/>
    <property type="evidence" value="ECO:0007669"/>
    <property type="project" value="TreeGrafter"/>
</dbReference>
<evidence type="ECO:0000256" key="5">
    <source>
        <dbReference type="ARBA" id="ARBA00023136"/>
    </source>
</evidence>
<dbReference type="GO" id="GO:0007165">
    <property type="term" value="P:signal transduction"/>
    <property type="evidence" value="ECO:0007669"/>
    <property type="project" value="TreeGrafter"/>
</dbReference>
<keyword evidence="4 7" id="KW-1133">Transmembrane helix</keyword>
<reference evidence="9" key="3">
    <citation type="submission" date="2025-09" db="UniProtKB">
        <authorList>
            <consortium name="Ensembl"/>
        </authorList>
    </citation>
    <scope>IDENTIFICATION</scope>
</reference>
<feature type="compositionally biased region" description="Basic and acidic residues" evidence="6">
    <location>
        <begin position="26"/>
        <end position="42"/>
    </location>
</feature>
<evidence type="ECO:0000313" key="9">
    <source>
        <dbReference type="Ensembl" id="ENSAOCP00000054205.1"/>
    </source>
</evidence>
<dbReference type="GO" id="GO:0006644">
    <property type="term" value="P:phospholipid metabolic process"/>
    <property type="evidence" value="ECO:0007669"/>
    <property type="project" value="InterPro"/>
</dbReference>
<comment type="subcellular location">
    <subcellularLocation>
        <location evidence="1">Membrane</location>
        <topology evidence="1">Multi-pass membrane protein</topology>
    </subcellularLocation>
</comment>
<keyword evidence="3 7" id="KW-0812">Transmembrane</keyword>
<dbReference type="GO" id="GO:0005886">
    <property type="term" value="C:plasma membrane"/>
    <property type="evidence" value="ECO:0007669"/>
    <property type="project" value="TreeGrafter"/>
</dbReference>
<dbReference type="InterPro" id="IPR000326">
    <property type="entry name" value="PAP2/HPO"/>
</dbReference>
<evidence type="ECO:0000256" key="7">
    <source>
        <dbReference type="SAM" id="Phobius"/>
    </source>
</evidence>
<evidence type="ECO:0000256" key="2">
    <source>
        <dbReference type="ARBA" id="ARBA00008816"/>
    </source>
</evidence>
<dbReference type="GeneTree" id="ENSGT00940000164486"/>
<evidence type="ECO:0000313" key="10">
    <source>
        <dbReference type="Proteomes" id="UP001501940"/>
    </source>
</evidence>
<reference evidence="9" key="2">
    <citation type="submission" date="2025-08" db="UniProtKB">
        <authorList>
            <consortium name="Ensembl"/>
        </authorList>
    </citation>
    <scope>IDENTIFICATION</scope>
</reference>
<dbReference type="SMART" id="SM00014">
    <property type="entry name" value="acidPPc"/>
    <property type="match status" value="1"/>
</dbReference>
<dbReference type="CDD" id="cd03384">
    <property type="entry name" value="PAP2_wunen"/>
    <property type="match status" value="1"/>
</dbReference>
<evidence type="ECO:0000256" key="6">
    <source>
        <dbReference type="SAM" id="MobiDB-lite"/>
    </source>
</evidence>
<proteinExistence type="inferred from homology"/>
<dbReference type="Gene3D" id="1.20.144.10">
    <property type="entry name" value="Phosphatidic acid phosphatase type 2/haloperoxidase"/>
    <property type="match status" value="1"/>
</dbReference>